<dbReference type="Proteomes" id="UP000053989">
    <property type="component" value="Unassembled WGS sequence"/>
</dbReference>
<feature type="non-terminal residue" evidence="1">
    <location>
        <position position="273"/>
    </location>
</feature>
<protein>
    <submittedName>
        <fullName evidence="1">Uncharacterized protein</fullName>
    </submittedName>
</protein>
<dbReference type="EMBL" id="KN822319">
    <property type="protein sequence ID" value="KIM50842.1"/>
    <property type="molecule type" value="Genomic_DNA"/>
</dbReference>
<gene>
    <name evidence="1" type="ORF">SCLCIDRAFT_84972</name>
</gene>
<reference evidence="2" key="2">
    <citation type="submission" date="2015-01" db="EMBL/GenBank/DDBJ databases">
        <title>Evolutionary Origins and Diversification of the Mycorrhizal Mutualists.</title>
        <authorList>
            <consortium name="DOE Joint Genome Institute"/>
            <consortium name="Mycorrhizal Genomics Consortium"/>
            <person name="Kohler A."/>
            <person name="Kuo A."/>
            <person name="Nagy L.G."/>
            <person name="Floudas D."/>
            <person name="Copeland A."/>
            <person name="Barry K.W."/>
            <person name="Cichocki N."/>
            <person name="Veneault-Fourrey C."/>
            <person name="LaButti K."/>
            <person name="Lindquist E.A."/>
            <person name="Lipzen A."/>
            <person name="Lundell T."/>
            <person name="Morin E."/>
            <person name="Murat C."/>
            <person name="Riley R."/>
            <person name="Ohm R."/>
            <person name="Sun H."/>
            <person name="Tunlid A."/>
            <person name="Henrissat B."/>
            <person name="Grigoriev I.V."/>
            <person name="Hibbett D.S."/>
            <person name="Martin F."/>
        </authorList>
    </citation>
    <scope>NUCLEOTIDE SEQUENCE [LARGE SCALE GENOMIC DNA]</scope>
    <source>
        <strain evidence="2">Foug A</strain>
    </source>
</reference>
<dbReference type="OrthoDB" id="2670943at2759"/>
<evidence type="ECO:0000313" key="2">
    <source>
        <dbReference type="Proteomes" id="UP000053989"/>
    </source>
</evidence>
<dbReference type="HOGENOM" id="CLU_059987_0_0_1"/>
<reference evidence="1 2" key="1">
    <citation type="submission" date="2014-04" db="EMBL/GenBank/DDBJ databases">
        <authorList>
            <consortium name="DOE Joint Genome Institute"/>
            <person name="Kuo A."/>
            <person name="Kohler A."/>
            <person name="Nagy L.G."/>
            <person name="Floudas D."/>
            <person name="Copeland A."/>
            <person name="Barry K.W."/>
            <person name="Cichocki N."/>
            <person name="Veneault-Fourrey C."/>
            <person name="LaButti K."/>
            <person name="Lindquist E.A."/>
            <person name="Lipzen A."/>
            <person name="Lundell T."/>
            <person name="Morin E."/>
            <person name="Murat C."/>
            <person name="Sun H."/>
            <person name="Tunlid A."/>
            <person name="Henrissat B."/>
            <person name="Grigoriev I.V."/>
            <person name="Hibbett D.S."/>
            <person name="Martin F."/>
            <person name="Nordberg H.P."/>
            <person name="Cantor M.N."/>
            <person name="Hua S.X."/>
        </authorList>
    </citation>
    <scope>NUCLEOTIDE SEQUENCE [LARGE SCALE GENOMIC DNA]</scope>
    <source>
        <strain evidence="1 2">Foug A</strain>
    </source>
</reference>
<accession>A0A0C2ZCW9</accession>
<dbReference type="AlphaFoldDB" id="A0A0C2ZCW9"/>
<proteinExistence type="predicted"/>
<organism evidence="1 2">
    <name type="scientific">Scleroderma citrinum Foug A</name>
    <dbReference type="NCBI Taxonomy" id="1036808"/>
    <lineage>
        <taxon>Eukaryota</taxon>
        <taxon>Fungi</taxon>
        <taxon>Dikarya</taxon>
        <taxon>Basidiomycota</taxon>
        <taxon>Agaricomycotina</taxon>
        <taxon>Agaricomycetes</taxon>
        <taxon>Agaricomycetidae</taxon>
        <taxon>Boletales</taxon>
        <taxon>Sclerodermatineae</taxon>
        <taxon>Sclerodermataceae</taxon>
        <taxon>Scleroderma</taxon>
    </lineage>
</organism>
<dbReference type="InParanoid" id="A0A0C2ZCW9"/>
<feature type="non-terminal residue" evidence="1">
    <location>
        <position position="1"/>
    </location>
</feature>
<keyword evidence="2" id="KW-1185">Reference proteome</keyword>
<dbReference type="STRING" id="1036808.A0A0C2ZCW9"/>
<name>A0A0C2ZCW9_9AGAM</name>
<sequence>QCYKCFKNWYPNKYIDFLETWKETKELVDVGATVSQCQQLFNKSVKNLDHLFSSLSKAHAIKGSYILAGRIINQDGSLGHAFTTAGAEGFFLSWCRADTGEIIGHFKAHIYNKVSLDGVTKFFKSTTEAAKEIVAGEGKGKQCTVDDKKDQSNEDISFGLKFASQKLFPWKALLGQLATNMLVMYNWPVDVVFPGEDCCGKGISDLTLAECSKLIAALTNASSSMLYICHLPKMKVALIESQAPVIISTLPSHDSKLLKGKHLFANHTIDYLG</sequence>
<evidence type="ECO:0000313" key="1">
    <source>
        <dbReference type="EMBL" id="KIM50842.1"/>
    </source>
</evidence>